<name>A0A9Q4KTT6_9EURY</name>
<dbReference type="Pfam" id="PF04071">
    <property type="entry name" value="zf-like"/>
    <property type="match status" value="1"/>
</dbReference>
<dbReference type="AlphaFoldDB" id="A0A9Q4KTT6"/>
<gene>
    <name evidence="2" type="ORF">L0665_08725</name>
</gene>
<dbReference type="InterPro" id="IPR007212">
    <property type="entry name" value="Zf-like"/>
</dbReference>
<evidence type="ECO:0000259" key="1">
    <source>
        <dbReference type="Pfam" id="PF04071"/>
    </source>
</evidence>
<proteinExistence type="predicted"/>
<keyword evidence="3" id="KW-1185">Reference proteome</keyword>
<dbReference type="RefSeq" id="WP_274925306.1">
    <property type="nucleotide sequence ID" value="NZ_JAKELO010000002.1"/>
</dbReference>
<reference evidence="2" key="1">
    <citation type="submission" date="2022-01" db="EMBL/GenBank/DDBJ databases">
        <title>Draft genome of Methanogenium marinum DSM 15558.</title>
        <authorList>
            <person name="Chen S.-C."/>
            <person name="You Y.-T."/>
        </authorList>
    </citation>
    <scope>NUCLEOTIDE SEQUENCE</scope>
    <source>
        <strain evidence="2">DSM 15558</strain>
    </source>
</reference>
<dbReference type="Proteomes" id="UP001143747">
    <property type="component" value="Unassembled WGS sequence"/>
</dbReference>
<evidence type="ECO:0000313" key="2">
    <source>
        <dbReference type="EMBL" id="MDE4908687.1"/>
    </source>
</evidence>
<protein>
    <submittedName>
        <fullName evidence="2">Cysteine-rich small domain-containing protein</fullName>
    </submittedName>
</protein>
<evidence type="ECO:0000313" key="3">
    <source>
        <dbReference type="Proteomes" id="UP001143747"/>
    </source>
</evidence>
<organism evidence="2 3">
    <name type="scientific">Methanogenium marinum</name>
    <dbReference type="NCBI Taxonomy" id="348610"/>
    <lineage>
        <taxon>Archaea</taxon>
        <taxon>Methanobacteriati</taxon>
        <taxon>Methanobacteriota</taxon>
        <taxon>Stenosarchaea group</taxon>
        <taxon>Methanomicrobia</taxon>
        <taxon>Methanomicrobiales</taxon>
        <taxon>Methanomicrobiaceae</taxon>
        <taxon>Methanogenium</taxon>
    </lineage>
</organism>
<dbReference type="EMBL" id="JAKELO010000002">
    <property type="protein sequence ID" value="MDE4908687.1"/>
    <property type="molecule type" value="Genomic_DNA"/>
</dbReference>
<accession>A0A9Q4KTT6</accession>
<sequence>MRYFLRDGALFIRGAFTAVMSGTQETDRDSRITRISTIIATHLPHNNTTEDADTLIGNLLRKSGYDTDAIILPVPNHIDQLRVFAYDGIMVFILAQPGKQGERPDPVTVIVCCREPLPEASLRLLQNTAEDAIHQAFIMAGFPAGSGTDTFLTCCGETEEYSDFHARLARAEALVTETIAYGIPETWATSEIPFHRKPPFYIHSSIGGERWTRWIPDGCPYYPCHPSCEGQRCDFCYCPLYPCGDESQGKWLERENSGKIWSCEGCTLVHEPTVADYLIHNPEASLKELKNIRKKGKNKE</sequence>
<comment type="caution">
    <text evidence="2">The sequence shown here is derived from an EMBL/GenBank/DDBJ whole genome shotgun (WGS) entry which is preliminary data.</text>
</comment>
<feature type="domain" description="Cysteine-rich small" evidence="1">
    <location>
        <begin position="211"/>
        <end position="291"/>
    </location>
</feature>